<sequence length="692" mass="79174">MELLKVKRYAELIEEFARQADELPPPERETAPQKKGTSQKEKKDVIEIIEYFANILARYFYSDYQHDDISIVDSGFDCEQLWLFIECLIKEKKLEGLLSFFERYERGLDSRVDSRLDSGRGTQVGEEAEEEDDDDDAALGTAQKRRAGNRVKVNVRAPASKRRKVSPSWGGAQLSSDAAISVESDDAPEGDHFFDEDEMQQFLDEEEKKIVSGQSGESDSGGEVDLNEFEGDYEEGGQLKYGDFYGGGEEEEEEDDDEEEEEEEDDEEEEADDDDDDDEADEEDDDDLGSEDERARDRRGPDRRSRKERDEEIERELREMNQFDSQHRGGGDQVGSEAEEEAGSGRGEETPQMERDKVERELIEKKHWSLTGEVSAHDRPKNSLLSLNVEIPKLNSGGNDAYVSKAVGEEEDDDDKEEEAVGEGRRDGGKTPLSRNKRRNLLSDEIERVVKQRIQNMLFDDVEKKRLEDLDVLLNDSKERGDGKDGRDGDVSFDHLNFSKSKLSLAEEYTKKYEEEIKSSRSEKKEINLQKLELMNLYKKIIHCCDSLSNDFYIPKPALLNAPNRSDQFASLHIEETVPIILSEKDRRAPEQLFQPGHIKQLEEMHQKEKKAMRKSKKAKRKKKLLHQFGVSELKKRNEHLSGKNREAKGEKESAARYGVGSRDQLRALPRTRYDFAGAISRAQARDAAGKR</sequence>
<gene>
    <name evidence="8" type="ORF">PVC01_060017800</name>
</gene>
<feature type="region of interest" description="Disordered" evidence="7">
    <location>
        <begin position="391"/>
        <end position="441"/>
    </location>
</feature>
<dbReference type="GO" id="GO:0032040">
    <property type="term" value="C:small-subunit processome"/>
    <property type="evidence" value="ECO:0007669"/>
    <property type="project" value="TreeGrafter"/>
</dbReference>
<feature type="compositionally biased region" description="Acidic residues" evidence="7">
    <location>
        <begin position="126"/>
        <end position="137"/>
    </location>
</feature>
<dbReference type="AlphaFoldDB" id="A0A1G4H9R1"/>
<dbReference type="GO" id="GO:0005732">
    <property type="term" value="C:sno(s)RNA-containing ribonucleoprotein complex"/>
    <property type="evidence" value="ECO:0007669"/>
    <property type="project" value="InterPro"/>
</dbReference>
<dbReference type="InterPro" id="IPR012173">
    <property type="entry name" value="Mpp10"/>
</dbReference>
<comment type="similarity">
    <text evidence="6">Belongs to the MPP10 family.</text>
</comment>
<dbReference type="PANTHER" id="PTHR17039">
    <property type="entry name" value="U3 SMALL NUCLEOLAR RIBONUCLEOPROTEIN PROTEIN MPP10"/>
    <property type="match status" value="1"/>
</dbReference>
<dbReference type="EMBL" id="LT615261">
    <property type="protein sequence ID" value="SCO71641.1"/>
    <property type="molecule type" value="Genomic_DNA"/>
</dbReference>
<feature type="compositionally biased region" description="Acidic residues" evidence="7">
    <location>
        <begin position="409"/>
        <end position="421"/>
    </location>
</feature>
<protein>
    <submittedName>
        <fullName evidence="8">U3 small nucleolar ribonucleoprotein protein MPP10, putative</fullName>
    </submittedName>
</protein>
<feature type="region of interest" description="Disordered" evidence="7">
    <location>
        <begin position="157"/>
        <end position="361"/>
    </location>
</feature>
<feature type="compositionally biased region" description="Acidic residues" evidence="7">
    <location>
        <begin position="220"/>
        <end position="235"/>
    </location>
</feature>
<dbReference type="PANTHER" id="PTHR17039:SF0">
    <property type="entry name" value="U3 SMALL NUCLEOLAR RIBONUCLEOPROTEIN PROTEIN MPP10"/>
    <property type="match status" value="1"/>
</dbReference>
<organism evidence="8 9">
    <name type="scientific">Plasmodium vivax</name>
    <name type="common">malaria parasite P. vivax</name>
    <dbReference type="NCBI Taxonomy" id="5855"/>
    <lineage>
        <taxon>Eukaryota</taxon>
        <taxon>Sar</taxon>
        <taxon>Alveolata</taxon>
        <taxon>Apicomplexa</taxon>
        <taxon>Aconoidasida</taxon>
        <taxon>Haemosporida</taxon>
        <taxon>Plasmodiidae</taxon>
        <taxon>Plasmodium</taxon>
        <taxon>Plasmodium (Plasmodium)</taxon>
    </lineage>
</organism>
<dbReference type="GO" id="GO:0006364">
    <property type="term" value="P:rRNA processing"/>
    <property type="evidence" value="ECO:0007669"/>
    <property type="project" value="UniProtKB-KW"/>
</dbReference>
<dbReference type="Proteomes" id="UP000305196">
    <property type="component" value="Chromosome 6"/>
</dbReference>
<dbReference type="Pfam" id="PF04006">
    <property type="entry name" value="Mpp10"/>
    <property type="match status" value="2"/>
</dbReference>
<feature type="region of interest" description="Disordered" evidence="7">
    <location>
        <begin position="112"/>
        <end position="143"/>
    </location>
</feature>
<evidence type="ECO:0000256" key="3">
    <source>
        <dbReference type="ARBA" id="ARBA00022552"/>
    </source>
</evidence>
<evidence type="ECO:0000256" key="7">
    <source>
        <dbReference type="SAM" id="MobiDB-lite"/>
    </source>
</evidence>
<evidence type="ECO:0000313" key="8">
    <source>
        <dbReference type="EMBL" id="SCO71641.1"/>
    </source>
</evidence>
<name>A0A1G4H9R1_PLAVI</name>
<keyword evidence="2" id="KW-0690">Ribosome biogenesis</keyword>
<dbReference type="VEuPathDB" id="PlasmoDB:PVPAM_060023200"/>
<feature type="compositionally biased region" description="Basic and acidic residues" evidence="7">
    <location>
        <begin position="291"/>
        <end position="330"/>
    </location>
</feature>
<feature type="compositionally biased region" description="Basic and acidic residues" evidence="7">
    <location>
        <begin position="346"/>
        <end position="361"/>
    </location>
</feature>
<evidence type="ECO:0000313" key="9">
    <source>
        <dbReference type="Proteomes" id="UP000305196"/>
    </source>
</evidence>
<dbReference type="VEuPathDB" id="PlasmoDB:PVP01_0612200"/>
<keyword evidence="3" id="KW-0698">rRNA processing</keyword>
<evidence type="ECO:0000256" key="6">
    <source>
        <dbReference type="ARBA" id="ARBA00029455"/>
    </source>
</evidence>
<feature type="region of interest" description="Disordered" evidence="7">
    <location>
        <begin position="635"/>
        <end position="664"/>
    </location>
</feature>
<keyword evidence="4" id="KW-0539">Nucleus</keyword>
<proteinExistence type="inferred from homology"/>
<dbReference type="GO" id="GO:0034457">
    <property type="term" value="C:Mpp10 complex"/>
    <property type="evidence" value="ECO:0007669"/>
    <property type="project" value="InterPro"/>
</dbReference>
<reference evidence="8 9" key="1">
    <citation type="submission" date="2016-07" db="EMBL/GenBank/DDBJ databases">
        <authorList>
            <consortium name="Pathogen Informatics"/>
        </authorList>
    </citation>
    <scope>NUCLEOTIDE SEQUENCE [LARGE SCALE GENOMIC DNA]</scope>
</reference>
<keyword evidence="5 8" id="KW-0687">Ribonucleoprotein</keyword>
<feature type="region of interest" description="Disordered" evidence="7">
    <location>
        <begin position="18"/>
        <end position="39"/>
    </location>
</feature>
<evidence type="ECO:0000256" key="4">
    <source>
        <dbReference type="ARBA" id="ARBA00023242"/>
    </source>
</evidence>
<feature type="compositionally biased region" description="Acidic residues" evidence="7">
    <location>
        <begin position="183"/>
        <end position="205"/>
    </location>
</feature>
<evidence type="ECO:0000256" key="1">
    <source>
        <dbReference type="ARBA" id="ARBA00004604"/>
    </source>
</evidence>
<dbReference type="VEuPathDB" id="PlasmoDB:PVW1_060018600"/>
<dbReference type="VEuPathDB" id="PlasmoDB:PVX_111365"/>
<evidence type="ECO:0000256" key="5">
    <source>
        <dbReference type="ARBA" id="ARBA00023274"/>
    </source>
</evidence>
<evidence type="ECO:0000256" key="2">
    <source>
        <dbReference type="ARBA" id="ARBA00022517"/>
    </source>
</evidence>
<feature type="compositionally biased region" description="Acidic residues" evidence="7">
    <location>
        <begin position="248"/>
        <end position="290"/>
    </location>
</feature>
<comment type="subcellular location">
    <subcellularLocation>
        <location evidence="1">Nucleus</location>
        <location evidence="1">Nucleolus</location>
    </subcellularLocation>
</comment>
<accession>A0A1G4H9R1</accession>
<feature type="compositionally biased region" description="Basic and acidic residues" evidence="7">
    <location>
        <begin position="635"/>
        <end position="655"/>
    </location>
</feature>